<evidence type="ECO:0000313" key="6">
    <source>
        <dbReference type="Proteomes" id="UP000824246"/>
    </source>
</evidence>
<dbReference type="PROSITE" id="PS50853">
    <property type="entry name" value="FN3"/>
    <property type="match status" value="1"/>
</dbReference>
<reference evidence="5" key="1">
    <citation type="journal article" date="2021" name="PeerJ">
        <title>Extensive microbial diversity within the chicken gut microbiome revealed by metagenomics and culture.</title>
        <authorList>
            <person name="Gilroy R."/>
            <person name="Ravi A."/>
            <person name="Getino M."/>
            <person name="Pursley I."/>
            <person name="Horton D.L."/>
            <person name="Alikhan N.F."/>
            <person name="Baker D."/>
            <person name="Gharbi K."/>
            <person name="Hall N."/>
            <person name="Watson M."/>
            <person name="Adriaenssens E.M."/>
            <person name="Foster-Nyarko E."/>
            <person name="Jarju S."/>
            <person name="Secka A."/>
            <person name="Antonio M."/>
            <person name="Oren A."/>
            <person name="Chaudhuri R.R."/>
            <person name="La Ragione R."/>
            <person name="Hildebrand F."/>
            <person name="Pallen M.J."/>
        </authorList>
    </citation>
    <scope>NUCLEOTIDE SEQUENCE</scope>
    <source>
        <strain evidence="5">ChiHjej12B11-16260</strain>
    </source>
</reference>
<accession>A0A9D1VSX0</accession>
<dbReference type="InterPro" id="IPR003961">
    <property type="entry name" value="FN3_dom"/>
</dbReference>
<feature type="chain" id="PRO_5039373604" description="Fibronectin type-III domain-containing protein" evidence="3">
    <location>
        <begin position="21"/>
        <end position="847"/>
    </location>
</feature>
<keyword evidence="3" id="KW-0732">Signal</keyword>
<dbReference type="InterPro" id="IPR012334">
    <property type="entry name" value="Pectin_lyas_fold"/>
</dbReference>
<protein>
    <recommendedName>
        <fullName evidence="4">Fibronectin type-III domain-containing protein</fullName>
    </recommendedName>
</protein>
<dbReference type="InterPro" id="IPR011050">
    <property type="entry name" value="Pectin_lyase_fold/virulence"/>
</dbReference>
<evidence type="ECO:0000256" key="3">
    <source>
        <dbReference type="SAM" id="SignalP"/>
    </source>
</evidence>
<evidence type="ECO:0000256" key="2">
    <source>
        <dbReference type="ARBA" id="ARBA00023180"/>
    </source>
</evidence>
<dbReference type="SUPFAM" id="SSF49265">
    <property type="entry name" value="Fibronectin type III"/>
    <property type="match status" value="1"/>
</dbReference>
<dbReference type="InterPro" id="IPR036116">
    <property type="entry name" value="FN3_sf"/>
</dbReference>
<proteinExistence type="predicted"/>
<dbReference type="CDD" id="cd00063">
    <property type="entry name" value="FN3"/>
    <property type="match status" value="1"/>
</dbReference>
<evidence type="ECO:0000313" key="5">
    <source>
        <dbReference type="EMBL" id="HIX46018.1"/>
    </source>
</evidence>
<feature type="signal peptide" evidence="3">
    <location>
        <begin position="1"/>
        <end position="20"/>
    </location>
</feature>
<dbReference type="InterPro" id="IPR013783">
    <property type="entry name" value="Ig-like_fold"/>
</dbReference>
<dbReference type="EMBL" id="DXFB01000192">
    <property type="protein sequence ID" value="HIX46018.1"/>
    <property type="molecule type" value="Genomic_DNA"/>
</dbReference>
<gene>
    <name evidence="5" type="ORF">H9982_07330</name>
</gene>
<dbReference type="Proteomes" id="UP000824246">
    <property type="component" value="Unassembled WGS sequence"/>
</dbReference>
<dbReference type="GO" id="GO:0046872">
    <property type="term" value="F:metal ion binding"/>
    <property type="evidence" value="ECO:0007669"/>
    <property type="project" value="UniProtKB-KW"/>
</dbReference>
<reference evidence="5" key="2">
    <citation type="submission" date="2021-04" db="EMBL/GenBank/DDBJ databases">
        <authorList>
            <person name="Gilroy R."/>
        </authorList>
    </citation>
    <scope>NUCLEOTIDE SEQUENCE</scope>
    <source>
        <strain evidence="5">ChiHjej12B11-16260</strain>
    </source>
</reference>
<dbReference type="PANTHER" id="PTHR42970:SF1">
    <property type="entry name" value="PECTATE LYASE C-RELATED"/>
    <property type="match status" value="1"/>
</dbReference>
<dbReference type="PANTHER" id="PTHR42970">
    <property type="entry name" value="PECTATE LYASE C-RELATED"/>
    <property type="match status" value="1"/>
</dbReference>
<dbReference type="Gene3D" id="2.60.40.10">
    <property type="entry name" value="Immunoglobulins"/>
    <property type="match status" value="1"/>
</dbReference>
<sequence length="847" mass="91065">MKRISILLCSILVAAGNLVAAETPAFPGAEGFARYTTTGGRGGAVYHVTKLTDDSSEGTLRWAIKKSGKRTIVFDVSGTIELQSNLTINNGDLTIAGQTAPGDGICIKNRTIQVSADNVIIRFIRFRLGTDKPDDDGTLDADAIWGRNHSNIIIDHCSMSWSTDECGSFYDNTNFTMQWCFLAESLRGSLHPKGNHGYGGIWGGHGASFHHNILAHNDSRNPRMCGSRFSNRPDLEKVDFRNNVIYNWGKTNSGYAGEGGTYNFVNNYYKPGAATAESIVARIFSPNADDGSNSQPQGVWGTFYVAGNYVDGTAPYSNVQEGASRIAATNNDNWNGIHINDNNGSATIDDIRSTTEYDFADVTTHTAATAFEKVVRYAGASYRRDAVDERVAGEITSGTYTYTGSVLGGLGIIDSPYDVGGWPVLISDVAPTDTDRDGIPDAWEIANGLDPEDATDGAALWHDGSGYTALEVYMNSLVEDIMKAGYADAQSSVEETYPAYVDPNADVEVTTLEATDIKQREAVLKGTVVAEAGKVTACGFEYRAANETTYTAIPLQGTPLTYQLTDLTPSTSYVYRAYAETVSGSIVYGTPVMFTTLAPGLGDSFFPSSMLDADGYYWFNTANDTQTQQYIADGTLVFADSDVSTTNYNPEKAGADAAGASGQGLTGCITVASRNRDVEGSEGGSLFVNIPDCGRFKIYTSTTGTRTFKLLKQAEDGSWSVVFTESGAKKGQAEYDFSEQLKSTEPVSIEIRNLGTGGLMIHGMSIYHTDSYSAVTPVWQEQATRIWLSNGMLYAPEAATLSVYDLTGALILHGNVNSLDVSSLARGIYVVRAVMPDGTVQAVKVVR</sequence>
<dbReference type="Gene3D" id="2.160.20.10">
    <property type="entry name" value="Single-stranded right-handed beta-helix, Pectin lyase-like"/>
    <property type="match status" value="1"/>
</dbReference>
<feature type="domain" description="Fibronectin type-III" evidence="4">
    <location>
        <begin position="508"/>
        <end position="599"/>
    </location>
</feature>
<evidence type="ECO:0000259" key="4">
    <source>
        <dbReference type="PROSITE" id="PS50853"/>
    </source>
</evidence>
<comment type="caution">
    <text evidence="5">The sequence shown here is derived from an EMBL/GenBank/DDBJ whole genome shotgun (WGS) entry which is preliminary data.</text>
</comment>
<evidence type="ECO:0000256" key="1">
    <source>
        <dbReference type="ARBA" id="ARBA00022723"/>
    </source>
</evidence>
<keyword evidence="1" id="KW-0479">Metal-binding</keyword>
<dbReference type="AlphaFoldDB" id="A0A9D1VSX0"/>
<dbReference type="SUPFAM" id="SSF51126">
    <property type="entry name" value="Pectin lyase-like"/>
    <property type="match status" value="1"/>
</dbReference>
<dbReference type="InterPro" id="IPR052063">
    <property type="entry name" value="Polysaccharide_Lyase_1"/>
</dbReference>
<keyword evidence="2" id="KW-0325">Glycoprotein</keyword>
<name>A0A9D1VSX0_9BACT</name>
<organism evidence="5 6">
    <name type="scientific">Candidatus Barnesiella excrementipullorum</name>
    <dbReference type="NCBI Taxonomy" id="2838479"/>
    <lineage>
        <taxon>Bacteria</taxon>
        <taxon>Pseudomonadati</taxon>
        <taxon>Bacteroidota</taxon>
        <taxon>Bacteroidia</taxon>
        <taxon>Bacteroidales</taxon>
        <taxon>Barnesiellaceae</taxon>
        <taxon>Barnesiella</taxon>
    </lineage>
</organism>